<dbReference type="Proteomes" id="UP000326354">
    <property type="component" value="Chromosome"/>
</dbReference>
<protein>
    <recommendedName>
        <fullName evidence="9">PpiC domain-containing protein</fullName>
    </recommendedName>
</protein>
<proteinExistence type="predicted"/>
<feature type="transmembrane region" description="Helical" evidence="6">
    <location>
        <begin position="12"/>
        <end position="34"/>
    </location>
</feature>
<accession>A0A5S9IX58</accession>
<gene>
    <name evidence="7" type="ORF">UABAM_06571</name>
</gene>
<sequence>MFTTIEKYQKAFLVFITVLLTAAFGLGGVCFTIFDPSNFTSIASIGELNKSYSQSQFAVAVQHWRGIHRLSRKMSPQAKAAGAQIDRQDYQQYIRFMQGMILDQMEAPPIWNQVYMLSNAVQKVDAEIDKQIESTPNPLTAQEILQRRIDAYLNMSEDNKKRAQEPLTEKDVWKCLILAEEAASHGIQVSNVEVDTVVRNTIDRLGGRQAFNRELSESMRMLYSDFRSIIGQAIAIAKLIDTKASTIKVRSKEVFENVKSDYQEFQVDYVVVNSDSFVAKNEADSRKQRIAFFEKNDDLAFFVRPPSASFEFVYANEEAFLPQNTPSEEEIKNYADKNMDRYRDHEEDLLEEVLELKRGRIIEDLNASIAKQKAQSALSSLRITLGNLTGKVPLDNIAKSYNLSYGQHSDVAETNFLDLKDVGTTSAKKQIYESLKSGDFSRVFAGRTQGYFFVRLTELVENGRLSKEDVANDENAFLKAYYENNKWDFKSVDEYRLAYVVADYNEIEKSLIPTTNDLKQFYDKYKEELYKTEDGYQDFNSVKNDVLSRAKNLLKTRILQKIGAVQKQCKNLGNNANVGPAVEELGRRVGLKYYESASLQTVDEIKKENVPGDDEFSPNVTKDTKVSEVVDYKNGKYFFIVLEHKSKDGEKFEEVREEVKEKFLQKQAVDAAKNFANDVAAEFTSTLAKAKKSIDTYFEGKDAKEIESEKIAKLEKISQEVFRTVALKHSLTYHRSAPFVNIADVSGLKDFKTIDSEIKKASIGSVGVPVEDSEGKSVCLFLLNSKREPTLNEIPQTKLVNIQQGLWELRYREKLRDEFVNYDRLVEKFSFSLDDSAEELDEEDLLDDEDEEEDEE</sequence>
<evidence type="ECO:0000313" key="7">
    <source>
        <dbReference type="EMBL" id="BBM88155.1"/>
    </source>
</evidence>
<evidence type="ECO:0000256" key="2">
    <source>
        <dbReference type="ARBA" id="ARBA00022475"/>
    </source>
</evidence>
<keyword evidence="2" id="KW-1003">Cell membrane</keyword>
<keyword evidence="4" id="KW-0143">Chaperone</keyword>
<dbReference type="EMBL" id="AP019860">
    <property type="protein sequence ID" value="BBM88155.1"/>
    <property type="molecule type" value="Genomic_DNA"/>
</dbReference>
<dbReference type="AlphaFoldDB" id="A0A5S9IX58"/>
<evidence type="ECO:0000256" key="6">
    <source>
        <dbReference type="SAM" id="Phobius"/>
    </source>
</evidence>
<dbReference type="RefSeq" id="WP_151972382.1">
    <property type="nucleotide sequence ID" value="NZ_AP019860.1"/>
</dbReference>
<name>A0A5S9IX58_UABAM</name>
<dbReference type="InterPro" id="IPR027304">
    <property type="entry name" value="Trigger_fact/SurA_dom_sf"/>
</dbReference>
<keyword evidence="8" id="KW-1185">Reference proteome</keyword>
<dbReference type="GO" id="GO:0005886">
    <property type="term" value="C:plasma membrane"/>
    <property type="evidence" value="ECO:0007669"/>
    <property type="project" value="UniProtKB-SubCell"/>
</dbReference>
<evidence type="ECO:0000313" key="8">
    <source>
        <dbReference type="Proteomes" id="UP000326354"/>
    </source>
</evidence>
<reference evidence="7 8" key="1">
    <citation type="submission" date="2019-08" db="EMBL/GenBank/DDBJ databases">
        <title>Complete genome sequence of Candidatus Uab amorphum.</title>
        <authorList>
            <person name="Shiratori T."/>
            <person name="Suzuki S."/>
            <person name="Kakizawa Y."/>
            <person name="Ishida K."/>
        </authorList>
    </citation>
    <scope>NUCLEOTIDE SEQUENCE [LARGE SCALE GENOMIC DNA]</scope>
    <source>
        <strain evidence="7 8">SRT547</strain>
    </source>
</reference>
<evidence type="ECO:0000256" key="3">
    <source>
        <dbReference type="ARBA" id="ARBA00023136"/>
    </source>
</evidence>
<organism evidence="7 8">
    <name type="scientific">Uabimicrobium amorphum</name>
    <dbReference type="NCBI Taxonomy" id="2596890"/>
    <lineage>
        <taxon>Bacteria</taxon>
        <taxon>Pseudomonadati</taxon>
        <taxon>Planctomycetota</taxon>
        <taxon>Candidatus Uabimicrobiia</taxon>
        <taxon>Candidatus Uabimicrobiales</taxon>
        <taxon>Candidatus Uabimicrobiaceae</taxon>
        <taxon>Candidatus Uabimicrobium</taxon>
    </lineage>
</organism>
<keyword evidence="6" id="KW-0812">Transmembrane</keyword>
<dbReference type="PANTHER" id="PTHR47529">
    <property type="entry name" value="PEPTIDYL-PROLYL CIS-TRANS ISOMERASE D"/>
    <property type="match status" value="1"/>
</dbReference>
<evidence type="ECO:0008006" key="9">
    <source>
        <dbReference type="Google" id="ProtNLM"/>
    </source>
</evidence>
<dbReference type="SUPFAM" id="SSF109998">
    <property type="entry name" value="Triger factor/SurA peptide-binding domain-like"/>
    <property type="match status" value="1"/>
</dbReference>
<keyword evidence="3 6" id="KW-0472">Membrane</keyword>
<evidence type="ECO:0000256" key="5">
    <source>
        <dbReference type="SAM" id="MobiDB-lite"/>
    </source>
</evidence>
<dbReference type="InterPro" id="IPR052029">
    <property type="entry name" value="PpiD_chaperone"/>
</dbReference>
<comment type="subcellular location">
    <subcellularLocation>
        <location evidence="1">Cell membrane</location>
    </subcellularLocation>
</comment>
<evidence type="ECO:0000256" key="1">
    <source>
        <dbReference type="ARBA" id="ARBA00004236"/>
    </source>
</evidence>
<dbReference type="PANTHER" id="PTHR47529:SF1">
    <property type="entry name" value="PERIPLASMIC CHAPERONE PPID"/>
    <property type="match status" value="1"/>
</dbReference>
<evidence type="ECO:0000256" key="4">
    <source>
        <dbReference type="ARBA" id="ARBA00023186"/>
    </source>
</evidence>
<feature type="region of interest" description="Disordered" evidence="5">
    <location>
        <begin position="836"/>
        <end position="856"/>
    </location>
</feature>
<dbReference type="KEGG" id="uam:UABAM_06571"/>
<keyword evidence="6" id="KW-1133">Transmembrane helix</keyword>